<feature type="compositionally biased region" description="Acidic residues" evidence="1">
    <location>
        <begin position="12"/>
        <end position="23"/>
    </location>
</feature>
<evidence type="ECO:0000313" key="4">
    <source>
        <dbReference type="RefSeq" id="XP_024223803.1"/>
    </source>
</evidence>
<keyword evidence="3" id="KW-1185">Reference proteome</keyword>
<feature type="domain" description="PiggyBac transposable element-derived protein" evidence="2">
    <location>
        <begin position="100"/>
        <end position="206"/>
    </location>
</feature>
<evidence type="ECO:0000256" key="1">
    <source>
        <dbReference type="SAM" id="MobiDB-lite"/>
    </source>
</evidence>
<dbReference type="Proteomes" id="UP000515180">
    <property type="component" value="Unplaced"/>
</dbReference>
<protein>
    <submittedName>
        <fullName evidence="4">Uncharacterized protein LOC105680852</fullName>
    </submittedName>
</protein>
<dbReference type="RefSeq" id="XP_024223803.1">
    <property type="nucleotide sequence ID" value="XM_024368035.2"/>
</dbReference>
<dbReference type="KEGG" id="bim:105680852"/>
<dbReference type="AlphaFoldDB" id="A0A6P6FD71"/>
<dbReference type="OrthoDB" id="8123139at2759"/>
<proteinExistence type="predicted"/>
<accession>A0A6P6FD71</accession>
<gene>
    <name evidence="4" type="primary">LOC105680852</name>
</gene>
<organism evidence="3 4">
    <name type="scientific">Bombus impatiens</name>
    <name type="common">Bumblebee</name>
    <dbReference type="NCBI Taxonomy" id="132113"/>
    <lineage>
        <taxon>Eukaryota</taxon>
        <taxon>Metazoa</taxon>
        <taxon>Ecdysozoa</taxon>
        <taxon>Arthropoda</taxon>
        <taxon>Hexapoda</taxon>
        <taxon>Insecta</taxon>
        <taxon>Pterygota</taxon>
        <taxon>Neoptera</taxon>
        <taxon>Endopterygota</taxon>
        <taxon>Hymenoptera</taxon>
        <taxon>Apocrita</taxon>
        <taxon>Aculeata</taxon>
        <taxon>Apoidea</taxon>
        <taxon>Anthophila</taxon>
        <taxon>Apidae</taxon>
        <taxon>Bombus</taxon>
        <taxon>Pyrobombus</taxon>
    </lineage>
</organism>
<dbReference type="GeneID" id="105680852"/>
<sequence>MEIHEKLFTTESELDSNNEEENIINERSRPEQKRKKLSLTAERKTDVKKQRIETGLDGTVWKEIDASSNPGRTPVHNIFRSVSGPTGFAKRHIVKGQVKTAFYLIIDHRTGDHIIKCTKEEAFRVLGTKWELDTTKLDVFIALLYARSAYQTKNLDVSYLWNKIWGPAFFSKTMSRNDFTEIMKFIRFDKESERSQRLRTKKFAMVSTVWG</sequence>
<reference evidence="4" key="1">
    <citation type="submission" date="2025-08" db="UniProtKB">
        <authorList>
            <consortium name="RefSeq"/>
        </authorList>
    </citation>
    <scope>IDENTIFICATION</scope>
</reference>
<feature type="region of interest" description="Disordered" evidence="1">
    <location>
        <begin position="1"/>
        <end position="42"/>
    </location>
</feature>
<evidence type="ECO:0000313" key="3">
    <source>
        <dbReference type="Proteomes" id="UP000515180"/>
    </source>
</evidence>
<name>A0A6P6FD71_BOMIM</name>
<evidence type="ECO:0000259" key="2">
    <source>
        <dbReference type="Pfam" id="PF13843"/>
    </source>
</evidence>
<dbReference type="Pfam" id="PF13843">
    <property type="entry name" value="DDE_Tnp_1_7"/>
    <property type="match status" value="1"/>
</dbReference>
<dbReference type="InterPro" id="IPR029526">
    <property type="entry name" value="PGBD"/>
</dbReference>